<dbReference type="RefSeq" id="WP_215785814.1">
    <property type="nucleotide sequence ID" value="NZ_JAHKKG010000003.1"/>
</dbReference>
<keyword evidence="3" id="KW-1185">Reference proteome</keyword>
<evidence type="ECO:0000256" key="1">
    <source>
        <dbReference type="ARBA" id="ARBA00006479"/>
    </source>
</evidence>
<dbReference type="Gene3D" id="3.30.420.40">
    <property type="match status" value="2"/>
</dbReference>
<protein>
    <submittedName>
        <fullName evidence="2">ROK family protein</fullName>
    </submittedName>
</protein>
<comment type="caution">
    <text evidence="2">The sequence shown here is derived from an EMBL/GenBank/DDBJ whole genome shotgun (WGS) entry which is preliminary data.</text>
</comment>
<evidence type="ECO:0000313" key="2">
    <source>
        <dbReference type="EMBL" id="MBU2663821.1"/>
    </source>
</evidence>
<dbReference type="EMBL" id="JAHKKG010000003">
    <property type="protein sequence ID" value="MBU2663821.1"/>
    <property type="molecule type" value="Genomic_DNA"/>
</dbReference>
<dbReference type="InterPro" id="IPR036390">
    <property type="entry name" value="WH_DNA-bd_sf"/>
</dbReference>
<accession>A0ABS5YK10</accession>
<dbReference type="Proteomes" id="UP001519654">
    <property type="component" value="Unassembled WGS sequence"/>
</dbReference>
<name>A0ABS5YK10_9ACTN</name>
<dbReference type="InterPro" id="IPR000600">
    <property type="entry name" value="ROK"/>
</dbReference>
<dbReference type="InterPro" id="IPR036388">
    <property type="entry name" value="WH-like_DNA-bd_sf"/>
</dbReference>
<organism evidence="2 3">
    <name type="scientific">Paractinoplanes bogorensis</name>
    <dbReference type="NCBI Taxonomy" id="1610840"/>
    <lineage>
        <taxon>Bacteria</taxon>
        <taxon>Bacillati</taxon>
        <taxon>Actinomycetota</taxon>
        <taxon>Actinomycetes</taxon>
        <taxon>Micromonosporales</taxon>
        <taxon>Micromonosporaceae</taxon>
        <taxon>Paractinoplanes</taxon>
    </lineage>
</organism>
<dbReference type="Pfam" id="PF00480">
    <property type="entry name" value="ROK"/>
    <property type="match status" value="1"/>
</dbReference>
<comment type="similarity">
    <text evidence="1">Belongs to the ROK (NagC/XylR) family.</text>
</comment>
<gene>
    <name evidence="2" type="ORF">KOI35_09905</name>
</gene>
<proteinExistence type="inferred from homology"/>
<dbReference type="PANTHER" id="PTHR18964">
    <property type="entry name" value="ROK (REPRESSOR, ORF, KINASE) FAMILY"/>
    <property type="match status" value="1"/>
</dbReference>
<dbReference type="SUPFAM" id="SSF53067">
    <property type="entry name" value="Actin-like ATPase domain"/>
    <property type="match status" value="1"/>
</dbReference>
<dbReference type="InterPro" id="IPR043129">
    <property type="entry name" value="ATPase_NBD"/>
</dbReference>
<dbReference type="SUPFAM" id="SSF46785">
    <property type="entry name" value="Winged helix' DNA-binding domain"/>
    <property type="match status" value="1"/>
</dbReference>
<dbReference type="Gene3D" id="1.10.10.10">
    <property type="entry name" value="Winged helix-like DNA-binding domain superfamily/Winged helix DNA-binding domain"/>
    <property type="match status" value="1"/>
</dbReference>
<reference evidence="2 3" key="1">
    <citation type="submission" date="2021-06" db="EMBL/GenBank/DDBJ databases">
        <title>Actinoplanes lichenicola sp. nov., and Actinoplanes ovalisporus sp. nov., isolated from lichen in Thailand.</title>
        <authorList>
            <person name="Saeng-In P."/>
            <person name="Kanchanasin P."/>
            <person name="Yuki M."/>
            <person name="Kudo T."/>
            <person name="Ohkuma M."/>
            <person name="Phongsopitanun W."/>
            <person name="Tanasupawat S."/>
        </authorList>
    </citation>
    <scope>NUCLEOTIDE SEQUENCE [LARGE SCALE GENOMIC DNA]</scope>
    <source>
        <strain evidence="2 3">NBRC 110975</strain>
    </source>
</reference>
<sequence length="391" mass="41634">MIEDGPGRVLELITTGSARTRSEIAHVTGLSRSTVGQRLDTLFAAQLIFESTENVPSRGRPSRGLELNPRAGVLISVDVGEERTRIAVLDLNLAILGDRVARLALGDGPEVLLDRITAILRELIGQIGLDQSAVAGFGLGLPAPVDYEAGRVQGWSIMSGWEGYDIRRHLRRSWPVPILIDNDVNLLTLAEHRRHFADQRHLFFVKAGTGIGSGMVIDGAVNRGAQGAAGDIGHAHIAGFGDPQCRCGNLGCLESLAGGWALARDLGEGHDARDVAERIRRGDSAAVTSLRKAGRIMGESVAYATSLLNPDVIVLGGLLATTGDDLLAGIRQVVYQRSLPLATRQLRIVVTKYKARAGIAGAGYLVRDHVLSPAALDARLLIGRSPFADAL</sequence>
<dbReference type="PANTHER" id="PTHR18964:SF173">
    <property type="entry name" value="GLUCOKINASE"/>
    <property type="match status" value="1"/>
</dbReference>
<evidence type="ECO:0000313" key="3">
    <source>
        <dbReference type="Proteomes" id="UP001519654"/>
    </source>
</evidence>